<evidence type="ECO:0000313" key="2">
    <source>
        <dbReference type="Proteomes" id="UP001172386"/>
    </source>
</evidence>
<dbReference type="EMBL" id="JAPDRQ010000107">
    <property type="protein sequence ID" value="KAJ9654996.1"/>
    <property type="molecule type" value="Genomic_DNA"/>
</dbReference>
<reference evidence="1" key="1">
    <citation type="submission" date="2022-10" db="EMBL/GenBank/DDBJ databases">
        <title>Culturing micro-colonial fungi from biological soil crusts in the Mojave desert and describing Neophaeococcomyces mojavensis, and introducing the new genera and species Taxawa tesnikishii.</title>
        <authorList>
            <person name="Kurbessoian T."/>
            <person name="Stajich J.E."/>
        </authorList>
    </citation>
    <scope>NUCLEOTIDE SEQUENCE</scope>
    <source>
        <strain evidence="1">JES_112</strain>
    </source>
</reference>
<protein>
    <submittedName>
        <fullName evidence="1">Uncharacterized protein</fullName>
    </submittedName>
</protein>
<comment type="caution">
    <text evidence="1">The sequence shown here is derived from an EMBL/GenBank/DDBJ whole genome shotgun (WGS) entry which is preliminary data.</text>
</comment>
<proteinExistence type="predicted"/>
<gene>
    <name evidence="1" type="ORF">H2198_006041</name>
</gene>
<organism evidence="1 2">
    <name type="scientific">Neophaeococcomyces mojaviensis</name>
    <dbReference type="NCBI Taxonomy" id="3383035"/>
    <lineage>
        <taxon>Eukaryota</taxon>
        <taxon>Fungi</taxon>
        <taxon>Dikarya</taxon>
        <taxon>Ascomycota</taxon>
        <taxon>Pezizomycotina</taxon>
        <taxon>Eurotiomycetes</taxon>
        <taxon>Chaetothyriomycetidae</taxon>
        <taxon>Chaetothyriales</taxon>
        <taxon>Chaetothyriales incertae sedis</taxon>
        <taxon>Neophaeococcomyces</taxon>
    </lineage>
</organism>
<dbReference type="Proteomes" id="UP001172386">
    <property type="component" value="Unassembled WGS sequence"/>
</dbReference>
<accession>A0ACC3A3Y2</accession>
<sequence>MAASMNTSTIPPSKLAHVVFRSHNLEKMRNFYLQFLGAKIAFEIPNVLAFLRYDEEHHRLGIIGMPDIGDKVKNSNGLEHIAFTFDTLNDLLQAYQQRKALGIHPFWCVNHGPTTSIYYHDPDGNTIETEYDNLDTDSADAYVSSEAYRINPIGVDFDPEELIRRLDTGEPLEDLIKRPESGPRGPEDVPE</sequence>
<keyword evidence="2" id="KW-1185">Reference proteome</keyword>
<name>A0ACC3A3Y2_9EURO</name>
<evidence type="ECO:0000313" key="1">
    <source>
        <dbReference type="EMBL" id="KAJ9654996.1"/>
    </source>
</evidence>